<organism evidence="1">
    <name type="scientific">viral metagenome</name>
    <dbReference type="NCBI Taxonomy" id="1070528"/>
    <lineage>
        <taxon>unclassified sequences</taxon>
        <taxon>metagenomes</taxon>
        <taxon>organismal metagenomes</taxon>
    </lineage>
</organism>
<proteinExistence type="predicted"/>
<protein>
    <submittedName>
        <fullName evidence="1">Putative tail protein</fullName>
    </submittedName>
</protein>
<gene>
    <name evidence="1" type="ORF">MM415A01024_0011</name>
    <name evidence="2" type="ORF">MM415B02762_0007</name>
</gene>
<dbReference type="InterPro" id="IPR006522">
    <property type="entry name" value="Phage_virion_morphogenesis"/>
</dbReference>
<dbReference type="Pfam" id="PF05069">
    <property type="entry name" value="Phage_tail_S"/>
    <property type="match status" value="1"/>
</dbReference>
<evidence type="ECO:0000313" key="1">
    <source>
        <dbReference type="EMBL" id="QJA78717.1"/>
    </source>
</evidence>
<reference evidence="1" key="1">
    <citation type="submission" date="2020-03" db="EMBL/GenBank/DDBJ databases">
        <title>The deep terrestrial virosphere.</title>
        <authorList>
            <person name="Holmfeldt K."/>
            <person name="Nilsson E."/>
            <person name="Simone D."/>
            <person name="Lopez-Fernandez M."/>
            <person name="Wu X."/>
            <person name="de Brujin I."/>
            <person name="Lundin D."/>
            <person name="Andersson A."/>
            <person name="Bertilsson S."/>
            <person name="Dopson M."/>
        </authorList>
    </citation>
    <scope>NUCLEOTIDE SEQUENCE</scope>
    <source>
        <strain evidence="1">MM415A01024</strain>
        <strain evidence="2">MM415B02762</strain>
    </source>
</reference>
<accession>A0A6M3KA36</accession>
<dbReference type="EMBL" id="MT142779">
    <property type="protein sequence ID" value="QJA88453.1"/>
    <property type="molecule type" value="Genomic_DNA"/>
</dbReference>
<dbReference type="AlphaFoldDB" id="A0A6M3KA36"/>
<evidence type="ECO:0000313" key="2">
    <source>
        <dbReference type="EMBL" id="QJA88453.1"/>
    </source>
</evidence>
<name>A0A6M3KA36_9ZZZZ</name>
<dbReference type="EMBL" id="MT142350">
    <property type="protein sequence ID" value="QJA78717.1"/>
    <property type="molecule type" value="Genomic_DNA"/>
</dbReference>
<sequence>MTDGKPDLEDFKRKLERWNRESPNKLRYYLGRAATEVVGHVQSQKLTGQVLKVDTGRLRRSVTSRVSLVGQGARAAVGTNVFYGRVHEFGATIVPKKAKALRFQVNGKWVTTQKVVIPKRPWLKPGIAEMLPKVVKVVGDGMLTELGKA</sequence>